<dbReference type="PROSITE" id="PS50192">
    <property type="entry name" value="T_SNARE"/>
    <property type="match status" value="1"/>
</dbReference>
<sequence>MVSPFDEALSGGSGGRPLLDGNGQGGSKRNQKRGLSSKFLPRFTSKSSVTTPEPTSMSQSYKPPLEPRAKVIEHYDLENAQGQQQLLDEMDQDDEENLIQDELQQRGDDLTEALLRERHEEVQNIHSSLALVNEIQRDLAGMVESQQEQVDLVEENAEETAERADRGLGHIERASQRDRQTRSMLFGIGIIVIIALIAVFIYFLVKHSKNKNP</sequence>
<dbReference type="SMART" id="SM00397">
    <property type="entry name" value="t_SNARE"/>
    <property type="match status" value="1"/>
</dbReference>
<dbReference type="EMBL" id="HBGN01032249">
    <property type="protein sequence ID" value="CAD9349235.1"/>
    <property type="molecule type" value="Transcribed_RNA"/>
</dbReference>
<name>A0A6U3TVR7_9STRA</name>
<dbReference type="GO" id="GO:0031201">
    <property type="term" value="C:SNARE complex"/>
    <property type="evidence" value="ECO:0007669"/>
    <property type="project" value="TreeGrafter"/>
</dbReference>
<dbReference type="PANTHER" id="PTHR19957">
    <property type="entry name" value="SYNTAXIN"/>
    <property type="match status" value="1"/>
</dbReference>
<dbReference type="GO" id="GO:0000149">
    <property type="term" value="F:SNARE binding"/>
    <property type="evidence" value="ECO:0007669"/>
    <property type="project" value="TreeGrafter"/>
</dbReference>
<dbReference type="GO" id="GO:0006906">
    <property type="term" value="P:vesicle fusion"/>
    <property type="evidence" value="ECO:0007669"/>
    <property type="project" value="TreeGrafter"/>
</dbReference>
<keyword evidence="3" id="KW-1133">Transmembrane helix</keyword>
<evidence type="ECO:0000256" key="3">
    <source>
        <dbReference type="SAM" id="Phobius"/>
    </source>
</evidence>
<evidence type="ECO:0000256" key="1">
    <source>
        <dbReference type="ARBA" id="ARBA00009063"/>
    </source>
</evidence>
<reference evidence="5" key="1">
    <citation type="submission" date="2021-01" db="EMBL/GenBank/DDBJ databases">
        <authorList>
            <person name="Corre E."/>
            <person name="Pelletier E."/>
            <person name="Niang G."/>
            <person name="Scheremetjew M."/>
            <person name="Finn R."/>
            <person name="Kale V."/>
            <person name="Holt S."/>
            <person name="Cochrane G."/>
            <person name="Meng A."/>
            <person name="Brown T."/>
            <person name="Cohen L."/>
        </authorList>
    </citation>
    <scope>NUCLEOTIDE SEQUENCE</scope>
    <source>
        <strain evidence="6">GSO104</strain>
        <strain evidence="5">Pop2</strain>
    </source>
</reference>
<feature type="region of interest" description="Disordered" evidence="2">
    <location>
        <begin position="1"/>
        <end position="65"/>
    </location>
</feature>
<organism evidence="5">
    <name type="scientific">Ditylum brightwellii</name>
    <dbReference type="NCBI Taxonomy" id="49249"/>
    <lineage>
        <taxon>Eukaryota</taxon>
        <taxon>Sar</taxon>
        <taxon>Stramenopiles</taxon>
        <taxon>Ochrophyta</taxon>
        <taxon>Bacillariophyta</taxon>
        <taxon>Mediophyceae</taxon>
        <taxon>Lithodesmiophycidae</taxon>
        <taxon>Lithodesmiales</taxon>
        <taxon>Lithodesmiaceae</taxon>
        <taxon>Ditylum</taxon>
    </lineage>
</organism>
<evidence type="ECO:0000313" key="5">
    <source>
        <dbReference type="EMBL" id="CAD9349235.1"/>
    </source>
</evidence>
<accession>A0A6U3TVR7</accession>
<dbReference type="SUPFAM" id="SSF47661">
    <property type="entry name" value="t-snare proteins"/>
    <property type="match status" value="1"/>
</dbReference>
<evidence type="ECO:0000313" key="6">
    <source>
        <dbReference type="EMBL" id="CAE4658201.1"/>
    </source>
</evidence>
<protein>
    <recommendedName>
        <fullName evidence="4">t-SNARE coiled-coil homology domain-containing protein</fullName>
    </recommendedName>
</protein>
<dbReference type="CDD" id="cd15840">
    <property type="entry name" value="SNARE_Qa"/>
    <property type="match status" value="1"/>
</dbReference>
<dbReference type="Pfam" id="PF05739">
    <property type="entry name" value="SNARE"/>
    <property type="match status" value="1"/>
</dbReference>
<dbReference type="GO" id="GO:0006886">
    <property type="term" value="P:intracellular protein transport"/>
    <property type="evidence" value="ECO:0007669"/>
    <property type="project" value="TreeGrafter"/>
</dbReference>
<keyword evidence="3" id="KW-0812">Transmembrane</keyword>
<keyword evidence="3" id="KW-0472">Membrane</keyword>
<gene>
    <name evidence="6" type="ORF">DBRI00130_LOCUS40076</name>
    <name evidence="5" type="ORF">DBRI1063_LOCUS20835</name>
</gene>
<dbReference type="AlphaFoldDB" id="A0A6U3TVR7"/>
<dbReference type="GO" id="GO:0048278">
    <property type="term" value="P:vesicle docking"/>
    <property type="evidence" value="ECO:0007669"/>
    <property type="project" value="TreeGrafter"/>
</dbReference>
<dbReference type="EMBL" id="HBNS01055395">
    <property type="protein sequence ID" value="CAE4658201.1"/>
    <property type="molecule type" value="Transcribed_RNA"/>
</dbReference>
<evidence type="ECO:0000256" key="2">
    <source>
        <dbReference type="SAM" id="MobiDB-lite"/>
    </source>
</evidence>
<dbReference type="PANTHER" id="PTHR19957:SF38">
    <property type="entry name" value="LD27581P"/>
    <property type="match status" value="1"/>
</dbReference>
<evidence type="ECO:0000259" key="4">
    <source>
        <dbReference type="PROSITE" id="PS50192"/>
    </source>
</evidence>
<dbReference type="GO" id="GO:0005484">
    <property type="term" value="F:SNAP receptor activity"/>
    <property type="evidence" value="ECO:0007669"/>
    <property type="project" value="TreeGrafter"/>
</dbReference>
<dbReference type="Gene3D" id="1.20.5.110">
    <property type="match status" value="1"/>
</dbReference>
<dbReference type="InterPro" id="IPR000727">
    <property type="entry name" value="T_SNARE_dom"/>
</dbReference>
<feature type="domain" description="T-SNARE coiled-coil homology" evidence="4">
    <location>
        <begin position="112"/>
        <end position="174"/>
    </location>
</feature>
<proteinExistence type="inferred from homology"/>
<comment type="similarity">
    <text evidence="1">Belongs to the syntaxin family.</text>
</comment>
<dbReference type="GO" id="GO:0012505">
    <property type="term" value="C:endomembrane system"/>
    <property type="evidence" value="ECO:0007669"/>
    <property type="project" value="TreeGrafter"/>
</dbReference>
<dbReference type="InterPro" id="IPR045242">
    <property type="entry name" value="Syntaxin"/>
</dbReference>
<feature type="transmembrane region" description="Helical" evidence="3">
    <location>
        <begin position="184"/>
        <end position="205"/>
    </location>
</feature>
<feature type="compositionally biased region" description="Polar residues" evidence="2">
    <location>
        <begin position="44"/>
        <end position="61"/>
    </location>
</feature>
<dbReference type="InterPro" id="IPR010989">
    <property type="entry name" value="SNARE"/>
</dbReference>